<keyword evidence="6" id="KW-0732">Signal</keyword>
<evidence type="ECO:0000256" key="9">
    <source>
        <dbReference type="ARBA" id="ARBA00022989"/>
    </source>
</evidence>
<dbReference type="InterPro" id="IPR051378">
    <property type="entry name" value="Cell2Cell_Antifungal"/>
</dbReference>
<dbReference type="PROSITE" id="PS51473">
    <property type="entry name" value="GNK2"/>
    <property type="match status" value="2"/>
</dbReference>
<evidence type="ECO:0000259" key="15">
    <source>
        <dbReference type="PROSITE" id="PS51473"/>
    </source>
</evidence>
<evidence type="ECO:0000256" key="8">
    <source>
        <dbReference type="ARBA" id="ARBA00022949"/>
    </source>
</evidence>
<keyword evidence="7" id="KW-0677">Repeat</keyword>
<evidence type="ECO:0000256" key="2">
    <source>
        <dbReference type="ARBA" id="ARBA00022448"/>
    </source>
</evidence>
<protein>
    <recommendedName>
        <fullName evidence="15">Gnk2-homologous domain-containing protein</fullName>
    </recommendedName>
</protein>
<dbReference type="InterPro" id="IPR038408">
    <property type="entry name" value="GNK2_sf"/>
</dbReference>
<feature type="transmembrane region" description="Helical" evidence="14">
    <location>
        <begin position="264"/>
        <end position="284"/>
    </location>
</feature>
<evidence type="ECO:0000256" key="14">
    <source>
        <dbReference type="SAM" id="Phobius"/>
    </source>
</evidence>
<keyword evidence="2" id="KW-0813">Transport</keyword>
<evidence type="ECO:0000256" key="13">
    <source>
        <dbReference type="ARBA" id="ARBA00038393"/>
    </source>
</evidence>
<keyword evidence="17" id="KW-1185">Reference proteome</keyword>
<comment type="similarity">
    <text evidence="13">Belongs to the cysteine-rich repeat secretory protein family. Plasmodesmata-located proteins (PDLD) subfamily.</text>
</comment>
<feature type="domain" description="Gnk2-homologous" evidence="15">
    <location>
        <begin position="149"/>
        <end position="246"/>
    </location>
</feature>
<evidence type="ECO:0000256" key="12">
    <source>
        <dbReference type="ARBA" id="ARBA00024184"/>
    </source>
</evidence>
<dbReference type="EMBL" id="JBJKTR010000005">
    <property type="protein sequence ID" value="KAL3369153.1"/>
    <property type="molecule type" value="Genomic_DNA"/>
</dbReference>
<feature type="domain" description="Gnk2-homologous" evidence="15">
    <location>
        <begin position="43"/>
        <end position="147"/>
    </location>
</feature>
<dbReference type="GO" id="GO:0005886">
    <property type="term" value="C:plasma membrane"/>
    <property type="evidence" value="ECO:0007669"/>
    <property type="project" value="UniProtKB-SubCell"/>
</dbReference>
<feature type="non-terminal residue" evidence="16">
    <location>
        <position position="1"/>
    </location>
</feature>
<accession>A0ABD2UNQ1</accession>
<dbReference type="PANTHER" id="PTHR32080:SF3">
    <property type="entry name" value="PLASMODESMATA-LOCATED PROTEIN 7"/>
    <property type="match status" value="1"/>
</dbReference>
<evidence type="ECO:0000256" key="6">
    <source>
        <dbReference type="ARBA" id="ARBA00022729"/>
    </source>
</evidence>
<dbReference type="GO" id="GO:0009506">
    <property type="term" value="C:plasmodesma"/>
    <property type="evidence" value="ECO:0007669"/>
    <property type="project" value="UniProtKB-SubCell"/>
</dbReference>
<keyword evidence="10 14" id="KW-0472">Membrane</keyword>
<evidence type="ECO:0000313" key="16">
    <source>
        <dbReference type="EMBL" id="KAL3369153.1"/>
    </source>
</evidence>
<reference evidence="16 17" key="1">
    <citation type="submission" date="2024-05" db="EMBL/GenBank/DDBJ databases">
        <title>De novo assembly of an allotetraploid wild potato.</title>
        <authorList>
            <person name="Hosaka A.J."/>
        </authorList>
    </citation>
    <scope>NUCLEOTIDE SEQUENCE [LARGE SCALE GENOMIC DNA]</scope>
    <source>
        <tissue evidence="16">Young leaves</tissue>
    </source>
</reference>
<name>A0ABD2UNQ1_9SOLN</name>
<evidence type="ECO:0000256" key="3">
    <source>
        <dbReference type="ARBA" id="ARBA00022475"/>
    </source>
</evidence>
<dbReference type="InterPro" id="IPR002902">
    <property type="entry name" value="GNK2"/>
</dbReference>
<proteinExistence type="inferred from homology"/>
<dbReference type="Proteomes" id="UP001627284">
    <property type="component" value="Unassembled WGS sequence"/>
</dbReference>
<keyword evidence="11" id="KW-1015">Disulfide bond</keyword>
<keyword evidence="9 14" id="KW-1133">Transmembrane helix</keyword>
<dbReference type="PANTHER" id="PTHR32080">
    <property type="entry name" value="ANTIFUNGAL PROTEIN GINKBILOBIN-2-LIKE"/>
    <property type="match status" value="1"/>
</dbReference>
<gene>
    <name evidence="16" type="ORF">AABB24_009790</name>
</gene>
<evidence type="ECO:0000256" key="7">
    <source>
        <dbReference type="ARBA" id="ARBA00022737"/>
    </source>
</evidence>
<dbReference type="Gene3D" id="3.30.430.20">
    <property type="entry name" value="Gnk2 domain, C-X8-C-X2-C motif"/>
    <property type="match status" value="2"/>
</dbReference>
<evidence type="ECO:0000256" key="10">
    <source>
        <dbReference type="ARBA" id="ARBA00023136"/>
    </source>
</evidence>
<feature type="transmembrane region" description="Helical" evidence="14">
    <location>
        <begin position="17"/>
        <end position="37"/>
    </location>
</feature>
<keyword evidence="8" id="KW-0965">Cell junction</keyword>
<dbReference type="AlphaFoldDB" id="A0ABD2UNQ1"/>
<keyword evidence="3" id="KW-1003">Cell membrane</keyword>
<organism evidence="16 17">
    <name type="scientific">Solanum stoloniferum</name>
    <dbReference type="NCBI Taxonomy" id="62892"/>
    <lineage>
        <taxon>Eukaryota</taxon>
        <taxon>Viridiplantae</taxon>
        <taxon>Streptophyta</taxon>
        <taxon>Embryophyta</taxon>
        <taxon>Tracheophyta</taxon>
        <taxon>Spermatophyta</taxon>
        <taxon>Magnoliopsida</taxon>
        <taxon>eudicotyledons</taxon>
        <taxon>Gunneridae</taxon>
        <taxon>Pentapetalae</taxon>
        <taxon>asterids</taxon>
        <taxon>lamiids</taxon>
        <taxon>Solanales</taxon>
        <taxon>Solanaceae</taxon>
        <taxon>Solanoideae</taxon>
        <taxon>Solaneae</taxon>
        <taxon>Solanum</taxon>
    </lineage>
</organism>
<dbReference type="CDD" id="cd23509">
    <property type="entry name" value="Gnk2-like"/>
    <property type="match status" value="2"/>
</dbReference>
<evidence type="ECO:0000313" key="17">
    <source>
        <dbReference type="Proteomes" id="UP001627284"/>
    </source>
</evidence>
<comment type="subcellular location">
    <subcellularLocation>
        <location evidence="12">Cell junction</location>
        <location evidence="12">Plasmodesma</location>
    </subcellularLocation>
    <subcellularLocation>
        <location evidence="1">Cell membrane</location>
        <topology evidence="1">Single-pass type I membrane protein</topology>
    </subcellularLocation>
</comment>
<keyword evidence="4" id="KW-0945">Host-virus interaction</keyword>
<evidence type="ECO:0000256" key="5">
    <source>
        <dbReference type="ARBA" id="ARBA00022692"/>
    </source>
</evidence>
<evidence type="ECO:0000256" key="1">
    <source>
        <dbReference type="ARBA" id="ARBA00004251"/>
    </source>
</evidence>
<dbReference type="FunFam" id="3.30.430.20:FF:000001">
    <property type="entry name" value="cysteine-rich repeat secretory protein 3"/>
    <property type="match status" value="1"/>
</dbReference>
<comment type="caution">
    <text evidence="16">The sequence shown here is derived from an EMBL/GenBank/DDBJ whole genome shotgun (WGS) entry which is preliminary data.</text>
</comment>
<evidence type="ECO:0000256" key="11">
    <source>
        <dbReference type="ARBA" id="ARBA00023157"/>
    </source>
</evidence>
<keyword evidence="5 14" id="KW-0812">Transmembrane</keyword>
<sequence length="293" mass="31599">HSPHKYISLNFNMAKRLYFLFTLIAIISLSFFSHFTFSDSSVDAFVYGGCSQIKYTPNSPYESNLNSLLTSLVNSATYSSYNKFSIMGSTKQDILYGVYQCRGDLSMPDCATCVAKAVSSIGKLCSQNCGGALQLQGCFVKYDNTSFLGVEDKTCVLNKCGPSNGLIDGNSVGRVLTSLNGAGGLFRIGGSLDVHGVAQCVGDLSMGQCQNCLSEAIGRLKNECGGASYGNMFLGKCYARFTTSGDFESKSNHGSHHFENEKTFALIIGLLAGVALLIIFLTFLRRIFGRNGK</sequence>
<dbReference type="Pfam" id="PF01657">
    <property type="entry name" value="Stress-antifung"/>
    <property type="match status" value="2"/>
</dbReference>
<evidence type="ECO:0000256" key="4">
    <source>
        <dbReference type="ARBA" id="ARBA00022581"/>
    </source>
</evidence>